<dbReference type="EMBL" id="JAHRHJ020000003">
    <property type="protein sequence ID" value="KAH9321381.1"/>
    <property type="molecule type" value="Genomic_DNA"/>
</dbReference>
<dbReference type="GO" id="GO:0016192">
    <property type="term" value="P:vesicle-mediated transport"/>
    <property type="evidence" value="ECO:0007669"/>
    <property type="project" value="InterPro"/>
</dbReference>
<evidence type="ECO:0000313" key="4">
    <source>
        <dbReference type="Proteomes" id="UP000824469"/>
    </source>
</evidence>
<dbReference type="PANTHER" id="PTHR13056">
    <property type="entry name" value="VACUOLAR FUSION PROTEIN CCZ1 HOMOLOG-RELATED"/>
    <property type="match status" value="1"/>
</dbReference>
<dbReference type="Proteomes" id="UP000824469">
    <property type="component" value="Unassembled WGS sequence"/>
</dbReference>
<evidence type="ECO:0000259" key="2">
    <source>
        <dbReference type="Pfam" id="PF19031"/>
    </source>
</evidence>
<feature type="non-terminal residue" evidence="3">
    <location>
        <position position="506"/>
    </location>
</feature>
<protein>
    <recommendedName>
        <fullName evidence="2">CCZ1/INTU/HSP4 first Longin domain-containing protein</fullName>
    </recommendedName>
</protein>
<name>A0AA38LEX3_TAXCH</name>
<sequence>MGLTSKSSSSEELQLCVFDMRRGQQEGHELDKILFFFPTSYPLTSQLSVIGLSEGLITFTRIFSPDAPCEVIDTDKHSHVLYQPEADIWVIMVVEKTKEYEEISRHDALQSVLKEAHSLFTMFYGSIRALLEKQPNGATVRSCLYAFYSDYLSDFMVGKKFQMPSYRESLVERGTIQMLSIGRETALEVQSLVRFLESSFTGSIVRHSLILFHDFLVSTTLPPGDTTNLFTYALLRLTPNAIASGANSLSYLKRGNHAVPDPVSPIFSNVTRVLEEVTPTSRDTSPVRQGQNFQVPRPLQHEKWCREKDGFLMTDIWGTEIAGTSGLSPTVWLQQTEERMHFCVYQHKSLTILLLIPAGSSVNGMQGISILKQQLLENAYLKISKLEEKLSKEWGGDNTYHVAGYRYLFCDNDKKLSRASPPGKVTTLSKSSLAALSKMRAEVDLVKRRAERDDPSHGNDLEVCMRAKNNSWVISRINGGNELYMVLEKASETLLYASDAVEKFSK</sequence>
<gene>
    <name evidence="3" type="ORF">KI387_016020</name>
</gene>
<proteinExistence type="inferred from homology"/>
<dbReference type="InterPro" id="IPR013176">
    <property type="entry name" value="Ccz1"/>
</dbReference>
<keyword evidence="4" id="KW-1185">Reference proteome</keyword>
<dbReference type="Pfam" id="PF19031">
    <property type="entry name" value="Intu_longin_1"/>
    <property type="match status" value="1"/>
</dbReference>
<organism evidence="3 4">
    <name type="scientific">Taxus chinensis</name>
    <name type="common">Chinese yew</name>
    <name type="synonym">Taxus wallichiana var. chinensis</name>
    <dbReference type="NCBI Taxonomy" id="29808"/>
    <lineage>
        <taxon>Eukaryota</taxon>
        <taxon>Viridiplantae</taxon>
        <taxon>Streptophyta</taxon>
        <taxon>Embryophyta</taxon>
        <taxon>Tracheophyta</taxon>
        <taxon>Spermatophyta</taxon>
        <taxon>Pinopsida</taxon>
        <taxon>Pinidae</taxon>
        <taxon>Conifers II</taxon>
        <taxon>Cupressales</taxon>
        <taxon>Taxaceae</taxon>
        <taxon>Taxus</taxon>
    </lineage>
</organism>
<evidence type="ECO:0000256" key="1">
    <source>
        <dbReference type="ARBA" id="ARBA00005352"/>
    </source>
</evidence>
<dbReference type="InterPro" id="IPR043987">
    <property type="entry name" value="CCZ1/INTU/HSP4_longin_1"/>
</dbReference>
<reference evidence="3 4" key="1">
    <citation type="journal article" date="2021" name="Nat. Plants">
        <title>The Taxus genome provides insights into paclitaxel biosynthesis.</title>
        <authorList>
            <person name="Xiong X."/>
            <person name="Gou J."/>
            <person name="Liao Q."/>
            <person name="Li Y."/>
            <person name="Zhou Q."/>
            <person name="Bi G."/>
            <person name="Li C."/>
            <person name="Du R."/>
            <person name="Wang X."/>
            <person name="Sun T."/>
            <person name="Guo L."/>
            <person name="Liang H."/>
            <person name="Lu P."/>
            <person name="Wu Y."/>
            <person name="Zhang Z."/>
            <person name="Ro D.K."/>
            <person name="Shang Y."/>
            <person name="Huang S."/>
            <person name="Yan J."/>
        </authorList>
    </citation>
    <scope>NUCLEOTIDE SEQUENCE [LARGE SCALE GENOMIC DNA]</scope>
    <source>
        <strain evidence="3">Ta-2019</strain>
    </source>
</reference>
<comment type="caution">
    <text evidence="3">The sequence shown here is derived from an EMBL/GenBank/DDBJ whole genome shotgun (WGS) entry which is preliminary data.</text>
</comment>
<comment type="similarity">
    <text evidence="1">Belongs to the CCZ1 family.</text>
</comment>
<dbReference type="GO" id="GO:0035658">
    <property type="term" value="C:Mon1-Ccz1 complex"/>
    <property type="evidence" value="ECO:0007669"/>
    <property type="project" value="InterPro"/>
</dbReference>
<feature type="domain" description="CCZ1/INTU/HSP4 first Longin" evidence="2">
    <location>
        <begin position="16"/>
        <end position="125"/>
    </location>
</feature>
<evidence type="ECO:0000313" key="3">
    <source>
        <dbReference type="EMBL" id="KAH9321381.1"/>
    </source>
</evidence>
<accession>A0AA38LEX3</accession>
<dbReference type="AlphaFoldDB" id="A0AA38LEX3"/>
<dbReference type="OMA" id="DCQALHT"/>
<dbReference type="PANTHER" id="PTHR13056:SF0">
    <property type="entry name" value="VACUOLAR FUSION PROTEIN CCZ1 HOMOLOG-RELATED"/>
    <property type="match status" value="1"/>
</dbReference>